<dbReference type="SMART" id="SM00232">
    <property type="entry name" value="JAB_MPN"/>
    <property type="match status" value="1"/>
</dbReference>
<dbReference type="InterPro" id="IPR000555">
    <property type="entry name" value="JAMM/MPN+_dom"/>
</dbReference>
<reference evidence="5" key="1">
    <citation type="submission" date="2021-01" db="EMBL/GenBank/DDBJ databases">
        <authorList>
            <person name="Corre E."/>
            <person name="Pelletier E."/>
            <person name="Niang G."/>
            <person name="Scheremetjew M."/>
            <person name="Finn R."/>
            <person name="Kale V."/>
            <person name="Holt S."/>
            <person name="Cochrane G."/>
            <person name="Meng A."/>
            <person name="Brown T."/>
            <person name="Cohen L."/>
        </authorList>
    </citation>
    <scope>NUCLEOTIDE SEQUENCE</scope>
    <source>
        <strain evidence="5">CCMP 769</strain>
    </source>
</reference>
<evidence type="ECO:0000313" key="5">
    <source>
        <dbReference type="EMBL" id="CAE0046357.1"/>
    </source>
</evidence>
<feature type="domain" description="JAB1/MPN/MOV34 metalloenzyme" evidence="2">
    <location>
        <begin position="14"/>
        <end position="156"/>
    </location>
</feature>
<dbReference type="EMBL" id="HBHW01018661">
    <property type="protein sequence ID" value="CAE0046348.1"/>
    <property type="molecule type" value="Transcribed_RNA"/>
</dbReference>
<dbReference type="EMBL" id="HBHW01018667">
    <property type="protein sequence ID" value="CAE0046354.1"/>
    <property type="molecule type" value="Transcribed_RNA"/>
</dbReference>
<comment type="similarity">
    <text evidence="1">Belongs to the peptidase M67A family. CSN6 subfamily.</text>
</comment>
<dbReference type="PANTHER" id="PTHR10540">
    <property type="entry name" value="EUKARYOTIC TRANSLATION INITIATION FACTOR 3 SUBUNIT F-RELATED"/>
    <property type="match status" value="1"/>
</dbReference>
<evidence type="ECO:0000313" key="3">
    <source>
        <dbReference type="EMBL" id="CAE0046348.1"/>
    </source>
</evidence>
<sequence>MREEVMDTRADIESVSIHPLVLVNLSDGHTRLIAAREMSGSSSKSRAGVRATGVLLGKRVRNVLEVNHSFELKENPDGSFDREFGDTRMAQFEEIFPMLDVVGWYACDDQLRQSDLQRHTEIMELFCEKPVFLLLDVTKALKNEQSSTGYFETIPITVNVATDAQNSENLIFKQIPYNFLSTDSERIAVDHVLEHATSSDENSSDILLQHLKALRRSITMLMTRVDVISSYLEASQKGEIPWDARLMRAAAEVCRELPSMQLADYTRALSEEGESVKIVSYMTGLTKSVCLLDDVVKKFKAAYDGLMRQPRKGTLRGPAIASGSLRFV</sequence>
<dbReference type="AlphaFoldDB" id="A0A7S3ED69"/>
<accession>A0A7S3ED69</accession>
<dbReference type="InterPro" id="IPR024969">
    <property type="entry name" value="EIF3F/CSN6-like_C"/>
</dbReference>
<gene>
    <name evidence="3" type="ORF">RMAR00112_LOCUS14327</name>
    <name evidence="4" type="ORF">RMAR00112_LOCUS14333</name>
    <name evidence="5" type="ORF">RMAR00112_LOCUS14336</name>
</gene>
<dbReference type="GO" id="GO:0008237">
    <property type="term" value="F:metallopeptidase activity"/>
    <property type="evidence" value="ECO:0007669"/>
    <property type="project" value="InterPro"/>
</dbReference>
<evidence type="ECO:0000256" key="1">
    <source>
        <dbReference type="ARBA" id="ARBA00010893"/>
    </source>
</evidence>
<name>A0A7S3ED69_9RHOD</name>
<dbReference type="PANTHER" id="PTHR10540:SF8">
    <property type="entry name" value="COP9 SIGNALOSOME COMPLEX SUBUNIT 6"/>
    <property type="match status" value="1"/>
</dbReference>
<dbReference type="GO" id="GO:0008180">
    <property type="term" value="C:COP9 signalosome"/>
    <property type="evidence" value="ECO:0007669"/>
    <property type="project" value="TreeGrafter"/>
</dbReference>
<protein>
    <recommendedName>
        <fullName evidence="2">JAB1/MPN/MOV34 metalloenzyme domain-containing protein</fullName>
    </recommendedName>
</protein>
<evidence type="ECO:0000259" key="2">
    <source>
        <dbReference type="SMART" id="SM00232"/>
    </source>
</evidence>
<dbReference type="Gene3D" id="3.40.140.10">
    <property type="entry name" value="Cytidine Deaminase, domain 2"/>
    <property type="match status" value="1"/>
</dbReference>
<dbReference type="Pfam" id="PF01398">
    <property type="entry name" value="JAB"/>
    <property type="match status" value="1"/>
</dbReference>
<organism evidence="5">
    <name type="scientific">Rhodosorus marinus</name>
    <dbReference type="NCBI Taxonomy" id="101924"/>
    <lineage>
        <taxon>Eukaryota</taxon>
        <taxon>Rhodophyta</taxon>
        <taxon>Stylonematophyceae</taxon>
        <taxon>Stylonematales</taxon>
        <taxon>Stylonemataceae</taxon>
        <taxon>Rhodosorus</taxon>
    </lineage>
</organism>
<dbReference type="EMBL" id="HBHW01018671">
    <property type="protein sequence ID" value="CAE0046357.1"/>
    <property type="molecule type" value="Transcribed_RNA"/>
</dbReference>
<proteinExistence type="inferred from homology"/>
<dbReference type="Pfam" id="PF13012">
    <property type="entry name" value="MitMem_reg"/>
    <property type="match status" value="1"/>
</dbReference>
<evidence type="ECO:0000313" key="4">
    <source>
        <dbReference type="EMBL" id="CAE0046354.1"/>
    </source>
</evidence>